<dbReference type="InterPro" id="IPR010982">
    <property type="entry name" value="Lambda_DNA-bd_dom_sf"/>
</dbReference>
<dbReference type="RefSeq" id="WP_092485552.1">
    <property type="nucleotide sequence ID" value="NZ_FOYM01000025.1"/>
</dbReference>
<dbReference type="InterPro" id="IPR001387">
    <property type="entry name" value="Cro/C1-type_HTH"/>
</dbReference>
<proteinExistence type="predicted"/>
<dbReference type="STRING" id="39060.SAMN05660706_12515"/>
<reference evidence="3" key="1">
    <citation type="submission" date="2016-10" db="EMBL/GenBank/DDBJ databases">
        <authorList>
            <person name="Varghese N."/>
            <person name="Submissions S."/>
        </authorList>
    </citation>
    <scope>NUCLEOTIDE SEQUENCE [LARGE SCALE GENOMIC DNA]</scope>
    <source>
        <strain evidence="3">DSM 3669</strain>
    </source>
</reference>
<dbReference type="EMBL" id="FOYM01000025">
    <property type="protein sequence ID" value="SFR12372.1"/>
    <property type="molecule type" value="Genomic_DNA"/>
</dbReference>
<feature type="domain" description="HTH cro/C1-type" evidence="1">
    <location>
        <begin position="5"/>
        <end position="59"/>
    </location>
</feature>
<dbReference type="Gene3D" id="1.10.260.40">
    <property type="entry name" value="lambda repressor-like DNA-binding domains"/>
    <property type="match status" value="1"/>
</dbReference>
<name>A0A1I6E499_9FIRM</name>
<accession>A0A1I6E499</accession>
<dbReference type="GO" id="GO:0003677">
    <property type="term" value="F:DNA binding"/>
    <property type="evidence" value="ECO:0007669"/>
    <property type="project" value="UniProtKB-KW"/>
</dbReference>
<dbReference type="SMART" id="SM00530">
    <property type="entry name" value="HTH_XRE"/>
    <property type="match status" value="1"/>
</dbReference>
<gene>
    <name evidence="2" type="ORF">SAMN05660706_12515</name>
</gene>
<dbReference type="Pfam" id="PF13560">
    <property type="entry name" value="HTH_31"/>
    <property type="match status" value="1"/>
</dbReference>
<evidence type="ECO:0000313" key="2">
    <source>
        <dbReference type="EMBL" id="SFR12372.1"/>
    </source>
</evidence>
<dbReference type="SUPFAM" id="SSF47413">
    <property type="entry name" value="lambda repressor-like DNA-binding domains"/>
    <property type="match status" value="1"/>
</dbReference>
<dbReference type="OrthoDB" id="1684348at2"/>
<dbReference type="AlphaFoldDB" id="A0A1I6E499"/>
<keyword evidence="2" id="KW-0238">DNA-binding</keyword>
<dbReference type="CDD" id="cd00093">
    <property type="entry name" value="HTH_XRE"/>
    <property type="match status" value="1"/>
</dbReference>
<dbReference type="PROSITE" id="PS50943">
    <property type="entry name" value="HTH_CROC1"/>
    <property type="match status" value="1"/>
</dbReference>
<evidence type="ECO:0000259" key="1">
    <source>
        <dbReference type="PROSITE" id="PS50943"/>
    </source>
</evidence>
<protein>
    <submittedName>
        <fullName evidence="2">DNA-binding transcriptional regulator, XRE-family HTH domain</fullName>
    </submittedName>
</protein>
<evidence type="ECO:0000313" key="3">
    <source>
        <dbReference type="Proteomes" id="UP000199584"/>
    </source>
</evidence>
<organism evidence="2 3">
    <name type="scientific">Desulfoscipio geothermicus DSM 3669</name>
    <dbReference type="NCBI Taxonomy" id="1121426"/>
    <lineage>
        <taxon>Bacteria</taxon>
        <taxon>Bacillati</taxon>
        <taxon>Bacillota</taxon>
        <taxon>Clostridia</taxon>
        <taxon>Eubacteriales</taxon>
        <taxon>Desulfallaceae</taxon>
        <taxon>Desulfoscipio</taxon>
    </lineage>
</organism>
<dbReference type="Proteomes" id="UP000199584">
    <property type="component" value="Unassembled WGS sequence"/>
</dbReference>
<sequence>MREWLKRARETANLEPGEIAKAIGIKKRMYYAIESGKANPSWPVAKRLGDYFNQDPRVLLAETKDSDSVNC</sequence>
<keyword evidence="3" id="KW-1185">Reference proteome</keyword>